<feature type="transmembrane region" description="Helical" evidence="8">
    <location>
        <begin position="87"/>
        <end position="113"/>
    </location>
</feature>
<keyword evidence="12" id="KW-1185">Reference proteome</keyword>
<evidence type="ECO:0000259" key="10">
    <source>
        <dbReference type="Pfam" id="PF16916"/>
    </source>
</evidence>
<dbReference type="InterPro" id="IPR006311">
    <property type="entry name" value="TAT_signal"/>
</dbReference>
<sequence>MTSHLEARGRLTRRAALASVAMAVALVGLKSWAAASTGSVAMLGSLADSALDLLASLVTLMGVGIAAQPADAEHRFGHGKAEAIAALLQTMLIGLSALAIGWRAGAAFAAPAAPAAPELGIGVSLAAIAATLALVSYQRKVAQATGSLAIHTDQLHYQSDLLLNVSVIAALLLDAGLGLRGADAAFGLFIALYLVTGAARSARAALDMLMDREWPAERRERLDKLLAGHRLAGGVHSLRTRTSGATDFIQFHLWLDPAMNVRDAHAVVDELERLIERGFPHAEILIHVDPAGNIDRDDQFFDTPEPNR</sequence>
<keyword evidence="4" id="KW-1003">Cell membrane</keyword>
<name>A0ABV7X9C1_9SPHN</name>
<comment type="subcellular location">
    <subcellularLocation>
        <location evidence="1">Membrane</location>
        <topology evidence="1">Multi-pass membrane protein</topology>
    </subcellularLocation>
</comment>
<dbReference type="InterPro" id="IPR027470">
    <property type="entry name" value="Cation_efflux_CTD"/>
</dbReference>
<evidence type="ECO:0000256" key="7">
    <source>
        <dbReference type="ARBA" id="ARBA00023136"/>
    </source>
</evidence>
<dbReference type="InterPro" id="IPR027469">
    <property type="entry name" value="Cation_efflux_TMD_sf"/>
</dbReference>
<feature type="transmembrane region" description="Helical" evidence="8">
    <location>
        <begin position="49"/>
        <end position="67"/>
    </location>
</feature>
<evidence type="ECO:0000256" key="5">
    <source>
        <dbReference type="ARBA" id="ARBA00022692"/>
    </source>
</evidence>
<dbReference type="PANTHER" id="PTHR43840:SF41">
    <property type="entry name" value="CATION-EFFLUX PUMP FIEF"/>
    <property type="match status" value="1"/>
</dbReference>
<evidence type="ECO:0000256" key="8">
    <source>
        <dbReference type="SAM" id="Phobius"/>
    </source>
</evidence>
<feature type="transmembrane region" description="Helical" evidence="8">
    <location>
        <begin position="185"/>
        <end position="202"/>
    </location>
</feature>
<reference evidence="12" key="1">
    <citation type="journal article" date="2019" name="Int. J. Syst. Evol. Microbiol.">
        <title>The Global Catalogue of Microorganisms (GCM) 10K type strain sequencing project: providing services to taxonomists for standard genome sequencing and annotation.</title>
        <authorList>
            <consortium name="The Broad Institute Genomics Platform"/>
            <consortium name="The Broad Institute Genome Sequencing Center for Infectious Disease"/>
            <person name="Wu L."/>
            <person name="Ma J."/>
        </authorList>
    </citation>
    <scope>NUCLEOTIDE SEQUENCE [LARGE SCALE GENOMIC DNA]</scope>
    <source>
        <strain evidence="12">KCTC 42644</strain>
    </source>
</reference>
<comment type="similarity">
    <text evidence="2">Belongs to the cation diffusion facilitator (CDF) transporter (TC 2.A.4) family.</text>
</comment>
<feature type="domain" description="Cation efflux protein transmembrane" evidence="9">
    <location>
        <begin position="17"/>
        <end position="210"/>
    </location>
</feature>
<gene>
    <name evidence="11" type="ORF">ACFOMD_04890</name>
</gene>
<keyword evidence="3" id="KW-0813">Transport</keyword>
<proteinExistence type="inferred from homology"/>
<keyword evidence="5 8" id="KW-0812">Transmembrane</keyword>
<evidence type="ECO:0000259" key="9">
    <source>
        <dbReference type="Pfam" id="PF01545"/>
    </source>
</evidence>
<dbReference type="Pfam" id="PF01545">
    <property type="entry name" value="Cation_efflux"/>
    <property type="match status" value="1"/>
</dbReference>
<keyword evidence="6 8" id="KW-1133">Transmembrane helix</keyword>
<dbReference type="PANTHER" id="PTHR43840">
    <property type="entry name" value="MITOCHONDRIAL METAL TRANSPORTER 1-RELATED"/>
    <property type="match status" value="1"/>
</dbReference>
<evidence type="ECO:0000256" key="4">
    <source>
        <dbReference type="ARBA" id="ARBA00022475"/>
    </source>
</evidence>
<dbReference type="PROSITE" id="PS51318">
    <property type="entry name" value="TAT"/>
    <property type="match status" value="1"/>
</dbReference>
<evidence type="ECO:0000256" key="3">
    <source>
        <dbReference type="ARBA" id="ARBA00022448"/>
    </source>
</evidence>
<evidence type="ECO:0000313" key="12">
    <source>
        <dbReference type="Proteomes" id="UP001595615"/>
    </source>
</evidence>
<dbReference type="InterPro" id="IPR002524">
    <property type="entry name" value="Cation_efflux"/>
</dbReference>
<evidence type="ECO:0000256" key="1">
    <source>
        <dbReference type="ARBA" id="ARBA00004141"/>
    </source>
</evidence>
<keyword evidence="7 8" id="KW-0472">Membrane</keyword>
<feature type="transmembrane region" description="Helical" evidence="8">
    <location>
        <begin position="161"/>
        <end position="179"/>
    </location>
</feature>
<dbReference type="Gene3D" id="3.30.70.1350">
    <property type="entry name" value="Cation efflux protein, cytoplasmic domain"/>
    <property type="match status" value="1"/>
</dbReference>
<evidence type="ECO:0000256" key="2">
    <source>
        <dbReference type="ARBA" id="ARBA00008114"/>
    </source>
</evidence>
<organism evidence="11 12">
    <name type="scientific">Sphingoaurantiacus capsulatus</name>
    <dbReference type="NCBI Taxonomy" id="1771310"/>
    <lineage>
        <taxon>Bacteria</taxon>
        <taxon>Pseudomonadati</taxon>
        <taxon>Pseudomonadota</taxon>
        <taxon>Alphaproteobacteria</taxon>
        <taxon>Sphingomonadales</taxon>
        <taxon>Sphingosinicellaceae</taxon>
        <taxon>Sphingoaurantiacus</taxon>
    </lineage>
</organism>
<dbReference type="SUPFAM" id="SSF160240">
    <property type="entry name" value="Cation efflux protein cytoplasmic domain-like"/>
    <property type="match status" value="1"/>
</dbReference>
<feature type="transmembrane region" description="Helical" evidence="8">
    <location>
        <begin position="119"/>
        <end position="137"/>
    </location>
</feature>
<dbReference type="NCBIfam" id="TIGR01297">
    <property type="entry name" value="CDF"/>
    <property type="match status" value="1"/>
</dbReference>
<protein>
    <submittedName>
        <fullName evidence="11">Cation diffusion facilitator family transporter</fullName>
    </submittedName>
</protein>
<evidence type="ECO:0000256" key="6">
    <source>
        <dbReference type="ARBA" id="ARBA00022989"/>
    </source>
</evidence>
<dbReference type="InterPro" id="IPR050291">
    <property type="entry name" value="CDF_Transporter"/>
</dbReference>
<dbReference type="Gene3D" id="1.20.1510.10">
    <property type="entry name" value="Cation efflux protein transmembrane domain"/>
    <property type="match status" value="1"/>
</dbReference>
<accession>A0ABV7X9C1</accession>
<dbReference type="RefSeq" id="WP_380857697.1">
    <property type="nucleotide sequence ID" value="NZ_JBHRXV010000003.1"/>
</dbReference>
<feature type="domain" description="Cation efflux protein cytoplasmic" evidence="10">
    <location>
        <begin position="216"/>
        <end position="290"/>
    </location>
</feature>
<dbReference type="SUPFAM" id="SSF161111">
    <property type="entry name" value="Cation efflux protein transmembrane domain-like"/>
    <property type="match status" value="1"/>
</dbReference>
<dbReference type="EMBL" id="JBHRXV010000003">
    <property type="protein sequence ID" value="MFC3711894.1"/>
    <property type="molecule type" value="Genomic_DNA"/>
</dbReference>
<evidence type="ECO:0000313" key="11">
    <source>
        <dbReference type="EMBL" id="MFC3711894.1"/>
    </source>
</evidence>
<dbReference type="InterPro" id="IPR036837">
    <property type="entry name" value="Cation_efflux_CTD_sf"/>
</dbReference>
<dbReference type="InterPro" id="IPR058533">
    <property type="entry name" value="Cation_efflux_TM"/>
</dbReference>
<dbReference type="Proteomes" id="UP001595615">
    <property type="component" value="Unassembled WGS sequence"/>
</dbReference>
<comment type="caution">
    <text evidence="11">The sequence shown here is derived from an EMBL/GenBank/DDBJ whole genome shotgun (WGS) entry which is preliminary data.</text>
</comment>
<dbReference type="Pfam" id="PF16916">
    <property type="entry name" value="ZT_dimer"/>
    <property type="match status" value="1"/>
</dbReference>